<reference evidence="2" key="2">
    <citation type="submission" date="2015-01" db="EMBL/GenBank/DDBJ databases">
        <title>Evolutionary Origins and Diversification of the Mycorrhizal Mutualists.</title>
        <authorList>
            <consortium name="DOE Joint Genome Institute"/>
            <consortium name="Mycorrhizal Genomics Consortium"/>
            <person name="Kohler A."/>
            <person name="Kuo A."/>
            <person name="Nagy L.G."/>
            <person name="Floudas D."/>
            <person name="Copeland A."/>
            <person name="Barry K.W."/>
            <person name="Cichocki N."/>
            <person name="Veneault-Fourrey C."/>
            <person name="LaButti K."/>
            <person name="Lindquist E.A."/>
            <person name="Lipzen A."/>
            <person name="Lundell T."/>
            <person name="Morin E."/>
            <person name="Murat C."/>
            <person name="Riley R."/>
            <person name="Ohm R."/>
            <person name="Sun H."/>
            <person name="Tunlid A."/>
            <person name="Henrissat B."/>
            <person name="Grigoriev I.V."/>
            <person name="Hibbett D.S."/>
            <person name="Martin F."/>
        </authorList>
    </citation>
    <scope>NUCLEOTIDE SEQUENCE [LARGE SCALE GENOMIC DNA]</scope>
    <source>
        <strain evidence="2">h7</strain>
    </source>
</reference>
<dbReference type="HOGENOM" id="CLU_2027012_0_0_1"/>
<evidence type="ECO:0000313" key="1">
    <source>
        <dbReference type="EMBL" id="KIM41683.1"/>
    </source>
</evidence>
<organism evidence="1 2">
    <name type="scientific">Hebeloma cylindrosporum</name>
    <dbReference type="NCBI Taxonomy" id="76867"/>
    <lineage>
        <taxon>Eukaryota</taxon>
        <taxon>Fungi</taxon>
        <taxon>Dikarya</taxon>
        <taxon>Basidiomycota</taxon>
        <taxon>Agaricomycotina</taxon>
        <taxon>Agaricomycetes</taxon>
        <taxon>Agaricomycetidae</taxon>
        <taxon>Agaricales</taxon>
        <taxon>Agaricineae</taxon>
        <taxon>Hymenogastraceae</taxon>
        <taxon>Hebeloma</taxon>
    </lineage>
</organism>
<dbReference type="Proteomes" id="UP000053424">
    <property type="component" value="Unassembled WGS sequence"/>
</dbReference>
<reference evidence="1 2" key="1">
    <citation type="submission" date="2014-04" db="EMBL/GenBank/DDBJ databases">
        <authorList>
            <consortium name="DOE Joint Genome Institute"/>
            <person name="Kuo A."/>
            <person name="Gay G."/>
            <person name="Dore J."/>
            <person name="Kohler A."/>
            <person name="Nagy L.G."/>
            <person name="Floudas D."/>
            <person name="Copeland A."/>
            <person name="Barry K.W."/>
            <person name="Cichocki N."/>
            <person name="Veneault-Fourrey C."/>
            <person name="LaButti K."/>
            <person name="Lindquist E.A."/>
            <person name="Lipzen A."/>
            <person name="Lundell T."/>
            <person name="Morin E."/>
            <person name="Murat C."/>
            <person name="Sun H."/>
            <person name="Tunlid A."/>
            <person name="Henrissat B."/>
            <person name="Grigoriev I.V."/>
            <person name="Hibbett D.S."/>
            <person name="Martin F."/>
            <person name="Nordberg H.P."/>
            <person name="Cantor M.N."/>
            <person name="Hua S.X."/>
        </authorList>
    </citation>
    <scope>NUCLEOTIDE SEQUENCE [LARGE SCALE GENOMIC DNA]</scope>
    <source>
        <strain evidence="2">h7</strain>
    </source>
</reference>
<accession>A0A0C2XVM6</accession>
<evidence type="ECO:0000313" key="2">
    <source>
        <dbReference type="Proteomes" id="UP000053424"/>
    </source>
</evidence>
<gene>
    <name evidence="1" type="ORF">M413DRAFT_136159</name>
</gene>
<sequence>MHNIFRSFTTQLPLDFSRICHISLSLQDNANRRNEMQNFFQRLASTRFVSTLFLSIPSTPQPISIVRPHYSPIIRQKNPTNALCFVSVSDSVTSPLKNSQLLSLMEADKNQKHGPLIDDLCM</sequence>
<dbReference type="AlphaFoldDB" id="A0A0C2XVM6"/>
<name>A0A0C2XVM6_HEBCY</name>
<protein>
    <submittedName>
        <fullName evidence="1">Uncharacterized protein</fullName>
    </submittedName>
</protein>
<dbReference type="EMBL" id="KN831779">
    <property type="protein sequence ID" value="KIM41683.1"/>
    <property type="molecule type" value="Genomic_DNA"/>
</dbReference>
<keyword evidence="2" id="KW-1185">Reference proteome</keyword>
<proteinExistence type="predicted"/>